<name>A0A378TF24_9MYCO</name>
<feature type="domain" description="Protein kinase" evidence="2">
    <location>
        <begin position="122"/>
        <end position="450"/>
    </location>
</feature>
<evidence type="ECO:0000313" key="3">
    <source>
        <dbReference type="EMBL" id="STZ58126.1"/>
    </source>
</evidence>
<protein>
    <submittedName>
        <fullName evidence="3">Protein kinase</fullName>
    </submittedName>
</protein>
<sequence>MSSTKHREVAKLDRVPLPAEAARIGVTGWQLTCAGARVVSKLKARGTWQSKVIKEIPQTFADLGPTYVKFGQIIASSPGAFGEPMSREFRGLLDSVPPADTAEVHQLFKEELGDEPQNLFKHFEETPFASASIAQVHFATLHSGEDVVVKIQRPGIRRRVAADLQILKRFAQLVEVAKLGRRLSAQDVVADFADNLAEELDFRLEAQSMEAWVSHLHASPLGRNIKVPDVHWALTSERVLTMERVSGVRIDDVKAIKAMGHDGTELVKALLFSTFEGGLRHGLFHGDLHAGNLLVNEQGQVVFLDFGIMGRIDPRTRWLLRELIHSLLVKKDHAAAGKIVVLLGAVGTVKPEAQAAKDLKSFAEPLSMKTLGDMSYADIGKQLSTLAEAYDVKLPRELVLIGKQFLYVERYMKLLAPTWQMMNDPQFSGYFANFMVEVSREHRTDLDEKV</sequence>
<dbReference type="Pfam" id="PF03109">
    <property type="entry name" value="ABC1"/>
    <property type="match status" value="1"/>
</dbReference>
<dbReference type="Proteomes" id="UP000254978">
    <property type="component" value="Unassembled WGS sequence"/>
</dbReference>
<gene>
    <name evidence="3" type="primary">ubiB_2</name>
    <name evidence="3" type="ORF">NCTC10821_01632</name>
</gene>
<dbReference type="PROSITE" id="PS50011">
    <property type="entry name" value="PROTEIN_KINASE_DOM"/>
    <property type="match status" value="1"/>
</dbReference>
<keyword evidence="4" id="KW-1185">Reference proteome</keyword>
<dbReference type="PANTHER" id="PTHR10566:SF113">
    <property type="entry name" value="PROTEIN ACTIVITY OF BC1 COMPLEX KINASE 7, CHLOROPLASTIC"/>
    <property type="match status" value="1"/>
</dbReference>
<accession>A0A378TF24</accession>
<dbReference type="Gene3D" id="1.10.510.10">
    <property type="entry name" value="Transferase(Phosphotransferase) domain 1"/>
    <property type="match status" value="1"/>
</dbReference>
<dbReference type="InterPro" id="IPR000719">
    <property type="entry name" value="Prot_kinase_dom"/>
</dbReference>
<dbReference type="RefSeq" id="WP_115278087.1">
    <property type="nucleotide sequence ID" value="NZ_AP022600.1"/>
</dbReference>
<dbReference type="InterPro" id="IPR050154">
    <property type="entry name" value="UbiB_kinase"/>
</dbReference>
<evidence type="ECO:0000259" key="2">
    <source>
        <dbReference type="PROSITE" id="PS50011"/>
    </source>
</evidence>
<keyword evidence="3" id="KW-0808">Transferase</keyword>
<dbReference type="CDD" id="cd05121">
    <property type="entry name" value="ABC1_ADCK3-like"/>
    <property type="match status" value="1"/>
</dbReference>
<evidence type="ECO:0000313" key="4">
    <source>
        <dbReference type="Proteomes" id="UP000254978"/>
    </source>
</evidence>
<dbReference type="PANTHER" id="PTHR10566">
    <property type="entry name" value="CHAPERONE-ACTIVITY OF BC1 COMPLEX CABC1 -RELATED"/>
    <property type="match status" value="1"/>
</dbReference>
<dbReference type="EMBL" id="UGQT01000001">
    <property type="protein sequence ID" value="STZ58126.1"/>
    <property type="molecule type" value="Genomic_DNA"/>
</dbReference>
<dbReference type="OrthoDB" id="9795390at2"/>
<dbReference type="GO" id="GO:0004672">
    <property type="term" value="F:protein kinase activity"/>
    <property type="evidence" value="ECO:0007669"/>
    <property type="project" value="InterPro"/>
</dbReference>
<evidence type="ECO:0000256" key="1">
    <source>
        <dbReference type="ARBA" id="ARBA00009670"/>
    </source>
</evidence>
<proteinExistence type="inferred from homology"/>
<dbReference type="InterPro" id="IPR004147">
    <property type="entry name" value="ABC1_dom"/>
</dbReference>
<organism evidence="3 4">
    <name type="scientific">Mycolicibacterium tokaiense</name>
    <dbReference type="NCBI Taxonomy" id="39695"/>
    <lineage>
        <taxon>Bacteria</taxon>
        <taxon>Bacillati</taxon>
        <taxon>Actinomycetota</taxon>
        <taxon>Actinomycetes</taxon>
        <taxon>Mycobacteriales</taxon>
        <taxon>Mycobacteriaceae</taxon>
        <taxon>Mycolicibacterium</taxon>
    </lineage>
</organism>
<dbReference type="AlphaFoldDB" id="A0A378TF24"/>
<reference evidence="3 4" key="1">
    <citation type="submission" date="2018-06" db="EMBL/GenBank/DDBJ databases">
        <authorList>
            <consortium name="Pathogen Informatics"/>
            <person name="Doyle S."/>
        </authorList>
    </citation>
    <scope>NUCLEOTIDE SEQUENCE [LARGE SCALE GENOMIC DNA]</scope>
    <source>
        <strain evidence="3 4">NCTC10821</strain>
    </source>
</reference>
<comment type="similarity">
    <text evidence="1">Belongs to the protein kinase superfamily. ADCK protein kinase family.</text>
</comment>
<dbReference type="SUPFAM" id="SSF56112">
    <property type="entry name" value="Protein kinase-like (PK-like)"/>
    <property type="match status" value="1"/>
</dbReference>
<keyword evidence="3" id="KW-0418">Kinase</keyword>
<dbReference type="InterPro" id="IPR011009">
    <property type="entry name" value="Kinase-like_dom_sf"/>
</dbReference>
<dbReference type="GO" id="GO:0005524">
    <property type="term" value="F:ATP binding"/>
    <property type="evidence" value="ECO:0007669"/>
    <property type="project" value="InterPro"/>
</dbReference>